<evidence type="ECO:0000313" key="4">
    <source>
        <dbReference type="Proteomes" id="UP000502035"/>
    </source>
</evidence>
<reference evidence="3 4" key="1">
    <citation type="submission" date="2020-03" db="EMBL/GenBank/DDBJ databases">
        <title>Nocardioides sp. nov., isolated from fish.</title>
        <authorList>
            <person name="Hyun D.-W."/>
            <person name="Bae J.-W."/>
        </authorList>
    </citation>
    <scope>NUCLEOTIDE SEQUENCE [LARGE SCALE GENOMIC DNA]</scope>
    <source>
        <strain evidence="3 4">HDW12A</strain>
    </source>
</reference>
<feature type="chain" id="PRO_5039116701" evidence="1">
    <location>
        <begin position="22"/>
        <end position="376"/>
    </location>
</feature>
<protein>
    <submittedName>
        <fullName evidence="3">Glycoside hydrolase family 16 protein</fullName>
    </submittedName>
</protein>
<dbReference type="PROSITE" id="PS51762">
    <property type="entry name" value="GH16_2"/>
    <property type="match status" value="1"/>
</dbReference>
<keyword evidence="1" id="KW-0732">Signal</keyword>
<feature type="domain" description="GH16" evidence="2">
    <location>
        <begin position="134"/>
        <end position="376"/>
    </location>
</feature>
<feature type="signal peptide" evidence="1">
    <location>
        <begin position="1"/>
        <end position="21"/>
    </location>
</feature>
<dbReference type="PANTHER" id="PTHR10963:SF60">
    <property type="entry name" value="GRAM-NEGATIVE BACTERIA-BINDING PROTEIN 1-RELATED"/>
    <property type="match status" value="1"/>
</dbReference>
<dbReference type="RefSeq" id="WP_166316744.1">
    <property type="nucleotide sequence ID" value="NZ_CP049866.1"/>
</dbReference>
<name>A0A6G7YEM2_9ACTN</name>
<dbReference type="CDD" id="cd00413">
    <property type="entry name" value="Glyco_hydrolase_16"/>
    <property type="match status" value="1"/>
</dbReference>
<keyword evidence="4" id="KW-1185">Reference proteome</keyword>
<dbReference type="Pfam" id="PF00722">
    <property type="entry name" value="Glyco_hydro_16"/>
    <property type="match status" value="1"/>
</dbReference>
<dbReference type="InterPro" id="IPR000757">
    <property type="entry name" value="Beta-glucanase-like"/>
</dbReference>
<dbReference type="SUPFAM" id="SSF49899">
    <property type="entry name" value="Concanavalin A-like lectins/glucanases"/>
    <property type="match status" value="1"/>
</dbReference>
<dbReference type="Proteomes" id="UP000502035">
    <property type="component" value="Chromosome"/>
</dbReference>
<dbReference type="InterPro" id="IPR013320">
    <property type="entry name" value="ConA-like_dom_sf"/>
</dbReference>
<dbReference type="InterPro" id="IPR050546">
    <property type="entry name" value="Glycosyl_Hydrlase_16"/>
</dbReference>
<gene>
    <name evidence="3" type="ORF">G7071_07245</name>
</gene>
<dbReference type="EMBL" id="CP049866">
    <property type="protein sequence ID" value="QIK75255.1"/>
    <property type="molecule type" value="Genomic_DNA"/>
</dbReference>
<keyword evidence="3" id="KW-0378">Hydrolase</keyword>
<accession>A0A6G7YEM2</accession>
<dbReference type="GO" id="GO:0004553">
    <property type="term" value="F:hydrolase activity, hydrolyzing O-glycosyl compounds"/>
    <property type="evidence" value="ECO:0007669"/>
    <property type="project" value="InterPro"/>
</dbReference>
<evidence type="ECO:0000259" key="2">
    <source>
        <dbReference type="PROSITE" id="PS51762"/>
    </source>
</evidence>
<evidence type="ECO:0000256" key="1">
    <source>
        <dbReference type="SAM" id="SignalP"/>
    </source>
</evidence>
<evidence type="ECO:0000313" key="3">
    <source>
        <dbReference type="EMBL" id="QIK75255.1"/>
    </source>
</evidence>
<dbReference type="GO" id="GO:0005975">
    <property type="term" value="P:carbohydrate metabolic process"/>
    <property type="evidence" value="ECO:0007669"/>
    <property type="project" value="InterPro"/>
</dbReference>
<dbReference type="AlphaFoldDB" id="A0A6G7YEM2"/>
<sequence>MRHSRLAALVATLLAAVITLAAPTTAPAGSAPPAQTASLRALPQLADAGTTPSPAAAALTTLEAAFTPVVPGRTAILQAKRGRQWVETARGSQDSGGRVSFQSAYALNGVPETYRVLAARDQAYKETASGSVRTDAWGTPIFSDEFAGTTLSPPWDHRYQGYEVPSRSCSKTDPRATAVGGGVLALRVLDDPDRDDACTFALNGQQQSTFHRINGHVGTQGRFSYRYGVAAARVKFHDPRGQHGAFWLQPQGSGYGAEIDVIEWFGNGSGGLTNSVWDYSSGTPVRVAGGWVPDQPSFGSDWAGSYHVFSVEWTPSEYVFRIDGKVSLRTGQGVAQTEEYLILSLLVSNWEIPNLPSPQSLPATMDVDWVRVWQKG</sequence>
<organism evidence="3 4">
    <name type="scientific">Nocardioides piscis</name>
    <dbReference type="NCBI Taxonomy" id="2714938"/>
    <lineage>
        <taxon>Bacteria</taxon>
        <taxon>Bacillati</taxon>
        <taxon>Actinomycetota</taxon>
        <taxon>Actinomycetes</taxon>
        <taxon>Propionibacteriales</taxon>
        <taxon>Nocardioidaceae</taxon>
        <taxon>Nocardioides</taxon>
    </lineage>
</organism>
<proteinExistence type="predicted"/>
<dbReference type="PANTHER" id="PTHR10963">
    <property type="entry name" value="GLYCOSYL HYDROLASE-RELATED"/>
    <property type="match status" value="1"/>
</dbReference>
<dbReference type="KEGG" id="npi:G7071_07245"/>
<dbReference type="Gene3D" id="2.60.120.200">
    <property type="match status" value="1"/>
</dbReference>